<comment type="subcellular location">
    <subcellularLocation>
        <location evidence="1">Cell inner membrane</location>
        <topology evidence="1">Multi-pass membrane protein</topology>
    </subcellularLocation>
</comment>
<keyword evidence="6 8" id="KW-1133">Transmembrane helix</keyword>
<comment type="caution">
    <text evidence="11">The sequence shown here is derived from an EMBL/GenBank/DDBJ whole genome shotgun (WGS) entry which is preliminary data.</text>
</comment>
<evidence type="ECO:0000256" key="4">
    <source>
        <dbReference type="ARBA" id="ARBA00022679"/>
    </source>
</evidence>
<reference evidence="11 12" key="1">
    <citation type="submission" date="2019-06" db="EMBL/GenBank/DDBJ databases">
        <title>A novel bacterium of genus Marinomonas, isolated from coastal sand.</title>
        <authorList>
            <person name="Huang H."/>
            <person name="Mo K."/>
            <person name="Hu Y."/>
        </authorList>
    </citation>
    <scope>NUCLEOTIDE SEQUENCE [LARGE SCALE GENOMIC DNA]</scope>
    <source>
        <strain evidence="11 12">HB171799</strain>
    </source>
</reference>
<dbReference type="SUPFAM" id="SSF53649">
    <property type="entry name" value="Alkaline phosphatase-like"/>
    <property type="match status" value="1"/>
</dbReference>
<keyword evidence="4 11" id="KW-0808">Transferase</keyword>
<dbReference type="PANTHER" id="PTHR30443">
    <property type="entry name" value="INNER MEMBRANE PROTEIN"/>
    <property type="match status" value="1"/>
</dbReference>
<dbReference type="InterPro" id="IPR040423">
    <property type="entry name" value="PEA_transferase"/>
</dbReference>
<evidence type="ECO:0000313" key="12">
    <source>
        <dbReference type="Proteomes" id="UP000315901"/>
    </source>
</evidence>
<keyword evidence="3" id="KW-0997">Cell inner membrane</keyword>
<evidence type="ECO:0000256" key="5">
    <source>
        <dbReference type="ARBA" id="ARBA00022692"/>
    </source>
</evidence>
<keyword evidence="5 8" id="KW-0812">Transmembrane</keyword>
<dbReference type="OrthoDB" id="9786870at2"/>
<evidence type="ECO:0000256" key="7">
    <source>
        <dbReference type="ARBA" id="ARBA00023136"/>
    </source>
</evidence>
<dbReference type="Proteomes" id="UP000315901">
    <property type="component" value="Unassembled WGS sequence"/>
</dbReference>
<evidence type="ECO:0000256" key="6">
    <source>
        <dbReference type="ARBA" id="ARBA00022989"/>
    </source>
</evidence>
<feature type="transmembrane region" description="Helical" evidence="8">
    <location>
        <begin position="53"/>
        <end position="75"/>
    </location>
</feature>
<dbReference type="InterPro" id="IPR058130">
    <property type="entry name" value="PEA_transf_C"/>
</dbReference>
<evidence type="ECO:0000256" key="1">
    <source>
        <dbReference type="ARBA" id="ARBA00004429"/>
    </source>
</evidence>
<dbReference type="GO" id="GO:0009244">
    <property type="term" value="P:lipopolysaccharide core region biosynthetic process"/>
    <property type="evidence" value="ECO:0007669"/>
    <property type="project" value="TreeGrafter"/>
</dbReference>
<dbReference type="InterPro" id="IPR012549">
    <property type="entry name" value="EptA-like_N"/>
</dbReference>
<dbReference type="Pfam" id="PF00884">
    <property type="entry name" value="Sulfatase"/>
    <property type="match status" value="1"/>
</dbReference>
<feature type="domain" description="Phosphoethanolamine transferase N-terminal" evidence="10">
    <location>
        <begin position="68"/>
        <end position="208"/>
    </location>
</feature>
<proteinExistence type="predicted"/>
<dbReference type="GO" id="GO:0005886">
    <property type="term" value="C:plasma membrane"/>
    <property type="evidence" value="ECO:0007669"/>
    <property type="project" value="UniProtKB-SubCell"/>
</dbReference>
<dbReference type="EMBL" id="VFRR01000002">
    <property type="protein sequence ID" value="TPE55222.1"/>
    <property type="molecule type" value="Genomic_DNA"/>
</dbReference>
<evidence type="ECO:0000259" key="9">
    <source>
        <dbReference type="Pfam" id="PF00884"/>
    </source>
</evidence>
<feature type="transmembrane region" description="Helical" evidence="8">
    <location>
        <begin position="124"/>
        <end position="145"/>
    </location>
</feature>
<organism evidence="11 12">
    <name type="scientific">Maribrevibacterium harenarium</name>
    <dbReference type="NCBI Taxonomy" id="2589817"/>
    <lineage>
        <taxon>Bacteria</taxon>
        <taxon>Pseudomonadati</taxon>
        <taxon>Pseudomonadota</taxon>
        <taxon>Gammaproteobacteria</taxon>
        <taxon>Oceanospirillales</taxon>
        <taxon>Oceanospirillaceae</taxon>
        <taxon>Maribrevibacterium</taxon>
    </lineage>
</organism>
<dbReference type="InterPro" id="IPR000917">
    <property type="entry name" value="Sulfatase_N"/>
</dbReference>
<evidence type="ECO:0000313" key="11">
    <source>
        <dbReference type="EMBL" id="TPE55222.1"/>
    </source>
</evidence>
<dbReference type="InterPro" id="IPR017850">
    <property type="entry name" value="Alkaline_phosphatase_core_sf"/>
</dbReference>
<protein>
    <submittedName>
        <fullName evidence="11">Phosphoethanolamine--lipid A transferase EptA</fullName>
    </submittedName>
</protein>
<evidence type="ECO:0000259" key="10">
    <source>
        <dbReference type="Pfam" id="PF08019"/>
    </source>
</evidence>
<dbReference type="PANTHER" id="PTHR30443:SF0">
    <property type="entry name" value="PHOSPHOETHANOLAMINE TRANSFERASE EPTA"/>
    <property type="match status" value="1"/>
</dbReference>
<dbReference type="RefSeq" id="WP_140586887.1">
    <property type="nucleotide sequence ID" value="NZ_VFRR01000002.1"/>
</dbReference>
<gene>
    <name evidence="11" type="primary">eptA</name>
    <name evidence="11" type="ORF">FJM67_01335</name>
</gene>
<keyword evidence="12" id="KW-1185">Reference proteome</keyword>
<dbReference type="Pfam" id="PF08019">
    <property type="entry name" value="EptA_B_N"/>
    <property type="match status" value="1"/>
</dbReference>
<sequence>MISQTSLKQYFFTPSRGQFALWLTFAIVLLNNWPVAAYVATHLGLASWAGWQTLITIAVVIVVFTYTSFTLVTLLSIRLAKVLATLFLLTNACALYFLNTYQVILDKTMIGNILNTQTSESSQYLSFTLLLYVLLLGVLPSWWLWRMQVSTASRWRLATQWLVGMGLSIVWIWSASATWLWIDKHGKALGGTILPWSYIVNSALYYQDYAALHVTQTPLADGSFTNQEKTVVVLVIGESARAENFSMYGYARNTNPKTSQSGAVAMANTRACASYTTAAVACILAHTKEKSFGKVYETLPTYLQRQGVEVIWRSKNWGEAPITVSSYLTSKELKAQCQGIDCNYDGVLLAGLKEQIENATADKVFVVLHQTGSHGPAYNKKYPPEFEHFTPVCDSVELSKCSSESLLNAYDNTILYNDDFLARLTQTLQSLSVQSSAYLYLSDHGESLGENGLYLHGTPYSLAPKQQLEIPFIVWMSDAFQRQHQVQPQQLRDRPENSQDEIFHSVMGALGLTSEFYRPDLDIFNQ</sequence>
<feature type="transmembrane region" description="Helical" evidence="8">
    <location>
        <begin position="82"/>
        <end position="104"/>
    </location>
</feature>
<dbReference type="CDD" id="cd16017">
    <property type="entry name" value="LptA"/>
    <property type="match status" value="1"/>
</dbReference>
<accession>A0A501X3Y5</accession>
<dbReference type="NCBIfam" id="NF007160">
    <property type="entry name" value="PRK09598.1"/>
    <property type="match status" value="1"/>
</dbReference>
<dbReference type="Gene3D" id="3.40.720.10">
    <property type="entry name" value="Alkaline Phosphatase, subunit A"/>
    <property type="match status" value="1"/>
</dbReference>
<feature type="transmembrane region" description="Helical" evidence="8">
    <location>
        <begin position="157"/>
        <end position="182"/>
    </location>
</feature>
<dbReference type="GO" id="GO:0016776">
    <property type="term" value="F:phosphotransferase activity, phosphate group as acceptor"/>
    <property type="evidence" value="ECO:0007669"/>
    <property type="project" value="TreeGrafter"/>
</dbReference>
<evidence type="ECO:0000256" key="8">
    <source>
        <dbReference type="SAM" id="Phobius"/>
    </source>
</evidence>
<keyword evidence="7 8" id="KW-0472">Membrane</keyword>
<keyword evidence="2" id="KW-1003">Cell membrane</keyword>
<evidence type="ECO:0000256" key="2">
    <source>
        <dbReference type="ARBA" id="ARBA00022475"/>
    </source>
</evidence>
<dbReference type="AlphaFoldDB" id="A0A501X3Y5"/>
<feature type="domain" description="Sulfatase N-terminal" evidence="9">
    <location>
        <begin position="232"/>
        <end position="511"/>
    </location>
</feature>
<evidence type="ECO:0000256" key="3">
    <source>
        <dbReference type="ARBA" id="ARBA00022519"/>
    </source>
</evidence>
<name>A0A501X3Y5_9GAMM</name>